<feature type="compositionally biased region" description="Acidic residues" evidence="1">
    <location>
        <begin position="113"/>
        <end position="143"/>
    </location>
</feature>
<evidence type="ECO:0000256" key="1">
    <source>
        <dbReference type="SAM" id="MobiDB-lite"/>
    </source>
</evidence>
<dbReference type="EMBL" id="SWFM01000003">
    <property type="protein sequence ID" value="TKD70293.1"/>
    <property type="molecule type" value="Genomic_DNA"/>
</dbReference>
<dbReference type="Proteomes" id="UP000310541">
    <property type="component" value="Unassembled WGS sequence"/>
</dbReference>
<proteinExistence type="predicted"/>
<evidence type="ECO:0008006" key="4">
    <source>
        <dbReference type="Google" id="ProtNLM"/>
    </source>
</evidence>
<comment type="caution">
    <text evidence="2">The sequence shown here is derived from an EMBL/GenBank/DDBJ whole genome shotgun (WGS) entry which is preliminary data.</text>
</comment>
<evidence type="ECO:0000313" key="2">
    <source>
        <dbReference type="EMBL" id="TKD70293.1"/>
    </source>
</evidence>
<dbReference type="OrthoDB" id="2427034at2"/>
<name>A0A4U1MH54_9BACL</name>
<feature type="region of interest" description="Disordered" evidence="1">
    <location>
        <begin position="235"/>
        <end position="261"/>
    </location>
</feature>
<dbReference type="AlphaFoldDB" id="A0A4U1MH54"/>
<sequence>MDNRTRNLLTAVGLLLPILGLVLFYMFSVLPQKQEVERLEAQVSQNEDVIRVLEEKENNKQAESYDTNALQRMVPVKPLVDQFILDLNQAELVSRSKIQQLDFVDEVLNPDQYAEESTSEETSEDGQENPPDEETEETNEEAPEAPPTETVPGLPEGIQSVNVSMAMASDNYPSLRTFLKSIEGLPRMAMVSGLSFTGKPEAVSLDEGEETNELLYTADVSTFYIPSLTDLAEQTPSIDYPEPAGKENPLYETVTDEEVKE</sequence>
<evidence type="ECO:0000313" key="3">
    <source>
        <dbReference type="Proteomes" id="UP000310541"/>
    </source>
</evidence>
<gene>
    <name evidence="2" type="ORF">FBF83_13740</name>
</gene>
<protein>
    <recommendedName>
        <fullName evidence="4">Pilus assembly protein PilO</fullName>
    </recommendedName>
</protein>
<reference evidence="2 3" key="1">
    <citation type="submission" date="2019-04" db="EMBL/GenBank/DDBJ databases">
        <title>Genome sequence of Bacillus hwajinpoensis strain Y2.</title>
        <authorList>
            <person name="Fair J.L."/>
            <person name="Maclea K.S."/>
        </authorList>
    </citation>
    <scope>NUCLEOTIDE SEQUENCE [LARGE SCALE GENOMIC DNA]</scope>
    <source>
        <strain evidence="2 3">Y2</strain>
    </source>
</reference>
<organism evidence="2 3">
    <name type="scientific">Guptibacillus hwajinpoensis</name>
    <dbReference type="NCBI Taxonomy" id="208199"/>
    <lineage>
        <taxon>Bacteria</taxon>
        <taxon>Bacillati</taxon>
        <taxon>Bacillota</taxon>
        <taxon>Bacilli</taxon>
        <taxon>Bacillales</taxon>
        <taxon>Guptibacillaceae</taxon>
        <taxon>Guptibacillus</taxon>
    </lineage>
</organism>
<accession>A0A4U1MH54</accession>
<dbReference type="RefSeq" id="WP_136947698.1">
    <property type="nucleotide sequence ID" value="NZ_SWFM01000003.1"/>
</dbReference>
<feature type="region of interest" description="Disordered" evidence="1">
    <location>
        <begin position="112"/>
        <end position="156"/>
    </location>
</feature>